<organism evidence="1 2">
    <name type="scientific">Klebsiella phage vB_KleM_RaK2</name>
    <dbReference type="NCBI Taxonomy" id="1147094"/>
    <lineage>
        <taxon>Viruses</taxon>
        <taxon>Duplodnaviria</taxon>
        <taxon>Heunggongvirae</taxon>
        <taxon>Uroviricota</taxon>
        <taxon>Caudoviricetes</taxon>
        <taxon>Alcyoneusvirus</taxon>
        <taxon>Alcyoneusvirus RaK2</taxon>
    </lineage>
</organism>
<sequence>MRLLNLLQKKIIRIQYQLLNKREHNKRKKHVLLKRNQVLLLVQLNKQKQLKLLLMIPVLKIHQTTMIVLIVLQSYLV</sequence>
<proteinExistence type="predicted"/>
<gene>
    <name evidence="1" type="ORF">RaK2_00481</name>
</gene>
<evidence type="ECO:0000313" key="1">
    <source>
        <dbReference type="EMBL" id="AFA44754.1"/>
    </source>
</evidence>
<dbReference type="EMBL" id="JQ513383">
    <property type="protein sequence ID" value="AFA44754.1"/>
    <property type="molecule type" value="Genomic_DNA"/>
</dbReference>
<evidence type="ECO:0000313" key="2">
    <source>
        <dbReference type="Proteomes" id="UP000007524"/>
    </source>
</evidence>
<keyword evidence="2" id="KW-1185">Reference proteome</keyword>
<name>H6X4T8_9CAUD</name>
<dbReference type="Proteomes" id="UP000007524">
    <property type="component" value="Segment"/>
</dbReference>
<dbReference type="KEGG" id="vg:14013069"/>
<dbReference type="GeneID" id="14013069"/>
<protein>
    <submittedName>
        <fullName evidence="1">Uncharacterized protein</fullName>
    </submittedName>
</protein>
<dbReference type="RefSeq" id="YP_007007636.1">
    <property type="nucleotide sequence ID" value="NC_019526.1"/>
</dbReference>
<accession>H6X4T8</accession>
<reference evidence="1 2" key="1">
    <citation type="journal article" date="2012" name="J. Virol.">
        <title>Genome of Klebsiella sp.-Infecting Bacteriophage vB_KleM_RaK2.</title>
        <authorList>
            <person name="Simoliunas E."/>
            <person name="Kaliniene L."/>
            <person name="Truncaite L."/>
            <person name="Klausa V."/>
            <person name="Zajanckauskaite A."/>
            <person name="Meskys R."/>
        </authorList>
    </citation>
    <scope>NUCLEOTIDE SEQUENCE [LARGE SCALE GENOMIC DNA]</scope>
</reference>